<evidence type="ECO:0000256" key="8">
    <source>
        <dbReference type="ARBA" id="ARBA00051243"/>
    </source>
</evidence>
<comment type="similarity">
    <text evidence="11">Belongs to the protein kinase superfamily. Tyr protein kinase family.</text>
</comment>
<keyword evidence="4 11" id="KW-0418">Kinase</keyword>
<protein>
    <recommendedName>
        <fullName evidence="11">Tyrosine-protein kinase</fullName>
        <ecNumber evidence="11">2.7.10.2</ecNumber>
    </recommendedName>
</protein>
<dbReference type="Pfam" id="PF07714">
    <property type="entry name" value="PK_Tyr_Ser-Thr"/>
    <property type="match status" value="1"/>
</dbReference>
<sequence length="340" mass="39103">MSVNGPSCYHGTMSREAADRLLQREAEDGCYLVRRSTQRHRRLVLSMYSEGLTYNFAIECTGDDRLQLERSNRAFESLDKLLSHYQRRAIIKGCYLSSPVVQVRKEPTYSGHERESLWSEINVMKRLRHPNVIRMLGISIDGSNVTMVLEYAKFGDARTYLLGLSHAEWVVETIVDIARQVAEGMAYLESVLVVHRDLAARNVLITAQFQAKIADFGLAVRLKAGEEEKEIQNWGMRPLRWMAPESILQGRFSSRSDVWSFGVLVWEMFYPENTPYMGITDNDLASDLTDGTRLKLPSSCPDELSHLAHCCWSIDPDRRPSFARIVRIFARRLVQNRKFY</sequence>
<comment type="catalytic activity">
    <reaction evidence="8">
        <text>L-tyrosyl-[protein] + ATP = O-phospho-L-tyrosyl-[protein] + ADP + H(+)</text>
        <dbReference type="Rhea" id="RHEA:10596"/>
        <dbReference type="Rhea" id="RHEA-COMP:10136"/>
        <dbReference type="Rhea" id="RHEA-COMP:20101"/>
        <dbReference type="ChEBI" id="CHEBI:15378"/>
        <dbReference type="ChEBI" id="CHEBI:30616"/>
        <dbReference type="ChEBI" id="CHEBI:46858"/>
        <dbReference type="ChEBI" id="CHEBI:61978"/>
        <dbReference type="ChEBI" id="CHEBI:456216"/>
        <dbReference type="EC" id="2.7.10.1"/>
    </reaction>
</comment>
<dbReference type="PRINTS" id="PR00109">
    <property type="entry name" value="TYRKINASE"/>
</dbReference>
<evidence type="ECO:0000259" key="12">
    <source>
        <dbReference type="PROSITE" id="PS50001"/>
    </source>
</evidence>
<dbReference type="InterPro" id="IPR000719">
    <property type="entry name" value="Prot_kinase_dom"/>
</dbReference>
<proteinExistence type="inferred from homology"/>
<dbReference type="GO" id="GO:0004715">
    <property type="term" value="F:non-membrane spanning protein tyrosine kinase activity"/>
    <property type="evidence" value="ECO:0007669"/>
    <property type="project" value="UniProtKB-EC"/>
</dbReference>
<name>A0A6A0GS69_HYAAZ</name>
<dbReference type="PANTHER" id="PTHR24416">
    <property type="entry name" value="TYROSINE-PROTEIN KINASE RECEPTOR"/>
    <property type="match status" value="1"/>
</dbReference>
<keyword evidence="2 11" id="KW-0808">Transferase</keyword>
<dbReference type="GO" id="GO:0007169">
    <property type="term" value="P:cell surface receptor protein tyrosine kinase signaling pathway"/>
    <property type="evidence" value="ECO:0007669"/>
    <property type="project" value="TreeGrafter"/>
</dbReference>
<dbReference type="Gene3D" id="1.10.510.10">
    <property type="entry name" value="Transferase(Phosphotransferase) domain 1"/>
    <property type="match status" value="1"/>
</dbReference>
<dbReference type="GO" id="GO:0005886">
    <property type="term" value="C:plasma membrane"/>
    <property type="evidence" value="ECO:0007669"/>
    <property type="project" value="TreeGrafter"/>
</dbReference>
<dbReference type="InterPro" id="IPR008266">
    <property type="entry name" value="Tyr_kinase_AS"/>
</dbReference>
<accession>A0A6A0GS69</accession>
<dbReference type="PANTHER" id="PTHR24416:SF600">
    <property type="entry name" value="PDGF- AND VEGF-RECEPTOR RELATED, ISOFORM J"/>
    <property type="match status" value="1"/>
</dbReference>
<evidence type="ECO:0000256" key="3">
    <source>
        <dbReference type="ARBA" id="ARBA00022741"/>
    </source>
</evidence>
<dbReference type="Proteomes" id="UP000711488">
    <property type="component" value="Unassembled WGS sequence"/>
</dbReference>
<evidence type="ECO:0000256" key="5">
    <source>
        <dbReference type="ARBA" id="ARBA00022840"/>
    </source>
</evidence>
<dbReference type="SMART" id="SM00252">
    <property type="entry name" value="SH2"/>
    <property type="match status" value="1"/>
</dbReference>
<gene>
    <name evidence="14" type="ORF">HAZT_HAZT002878</name>
</gene>
<dbReference type="SUPFAM" id="SSF55550">
    <property type="entry name" value="SH2 domain"/>
    <property type="match status" value="1"/>
</dbReference>
<dbReference type="PROSITE" id="PS50001">
    <property type="entry name" value="SH2"/>
    <property type="match status" value="1"/>
</dbReference>
<dbReference type="InterPro" id="IPR020635">
    <property type="entry name" value="Tyr_kinase_cat_dom"/>
</dbReference>
<organism evidence="14">
    <name type="scientific">Hyalella azteca</name>
    <name type="common">Amphipod</name>
    <dbReference type="NCBI Taxonomy" id="294128"/>
    <lineage>
        <taxon>Eukaryota</taxon>
        <taxon>Metazoa</taxon>
        <taxon>Ecdysozoa</taxon>
        <taxon>Arthropoda</taxon>
        <taxon>Crustacea</taxon>
        <taxon>Multicrustacea</taxon>
        <taxon>Malacostraca</taxon>
        <taxon>Eumalacostraca</taxon>
        <taxon>Peracarida</taxon>
        <taxon>Amphipoda</taxon>
        <taxon>Senticaudata</taxon>
        <taxon>Talitrida</taxon>
        <taxon>Talitroidea</taxon>
        <taxon>Hyalellidae</taxon>
        <taxon>Hyalella</taxon>
    </lineage>
</organism>
<reference evidence="14" key="3">
    <citation type="submission" date="2019-06" db="EMBL/GenBank/DDBJ databases">
        <authorList>
            <person name="Poynton C."/>
            <person name="Hasenbein S."/>
            <person name="Benoit J.B."/>
            <person name="Sepulveda M.S."/>
            <person name="Poelchau M.F."/>
            <person name="Murali S.C."/>
            <person name="Chen S."/>
            <person name="Glastad K.M."/>
            <person name="Werren J.H."/>
            <person name="Vineis J.H."/>
            <person name="Bowen J.L."/>
            <person name="Friedrich M."/>
            <person name="Jones J."/>
            <person name="Robertson H.M."/>
            <person name="Feyereisen R."/>
            <person name="Mechler-Hickson A."/>
            <person name="Mathers N."/>
            <person name="Lee C.E."/>
            <person name="Colbourne J.K."/>
            <person name="Biales A."/>
            <person name="Johnston J.S."/>
            <person name="Wellborn G.A."/>
            <person name="Rosendale A.J."/>
            <person name="Cridge A.G."/>
            <person name="Munoz-Torres M.C."/>
            <person name="Bain P.A."/>
            <person name="Manny A.R."/>
            <person name="Major K.M."/>
            <person name="Lambert F.N."/>
            <person name="Vulpe C.D."/>
            <person name="Tuck P."/>
            <person name="Blalock B.J."/>
            <person name="Lin Y.-Y."/>
            <person name="Smith M.E."/>
            <person name="Ochoa-Acuna H."/>
            <person name="Chen M.-J.M."/>
            <person name="Childers C.P."/>
            <person name="Qu J."/>
            <person name="Dugan S."/>
            <person name="Lee S.L."/>
            <person name="Chao H."/>
            <person name="Dinh H."/>
            <person name="Han Y."/>
            <person name="Doddapaneni H."/>
            <person name="Worley K.C."/>
            <person name="Muzny D.M."/>
            <person name="Gibbs R.A."/>
            <person name="Richards S."/>
        </authorList>
    </citation>
    <scope>NUCLEOTIDE SEQUENCE</scope>
    <source>
        <strain evidence="14">HAZT.00-mixed</strain>
        <tissue evidence="14">Whole organism</tissue>
    </source>
</reference>
<dbReference type="SUPFAM" id="SSF56112">
    <property type="entry name" value="Protein kinase-like (PK-like)"/>
    <property type="match status" value="1"/>
</dbReference>
<feature type="domain" description="SH2" evidence="12">
    <location>
        <begin position="8"/>
        <end position="100"/>
    </location>
</feature>
<reference evidence="14" key="1">
    <citation type="submission" date="2014-08" db="EMBL/GenBank/DDBJ databases">
        <authorList>
            <person name="Murali S."/>
            <person name="Richards S."/>
            <person name="Bandaranaike D."/>
            <person name="Bellair M."/>
            <person name="Blankenburg K."/>
            <person name="Chao H."/>
            <person name="Dinh H."/>
            <person name="Doddapaneni H."/>
            <person name="Dugan-Rocha S."/>
            <person name="Elkadiri S."/>
            <person name="Gnanaolivu R."/>
            <person name="Hughes D."/>
            <person name="Lee S."/>
            <person name="Li M."/>
            <person name="Ming W."/>
            <person name="Munidasa M."/>
            <person name="Muniz J."/>
            <person name="Nguyen L."/>
            <person name="Osuji N."/>
            <person name="Pu L.-L."/>
            <person name="Puazo M."/>
            <person name="Skinner E."/>
            <person name="Qu C."/>
            <person name="Quiroz J."/>
            <person name="Raj R."/>
            <person name="Weissenberger G."/>
            <person name="Xin Y."/>
            <person name="Zou X."/>
            <person name="Han Y."/>
            <person name="Worley K."/>
            <person name="Muzny D."/>
            <person name="Gibbs R."/>
        </authorList>
    </citation>
    <scope>NUCLEOTIDE SEQUENCE</scope>
    <source>
        <strain evidence="14">HAZT.00-mixed</strain>
        <tissue evidence="14">Whole organism</tissue>
    </source>
</reference>
<dbReference type="SMART" id="SM00219">
    <property type="entry name" value="TyrKc"/>
    <property type="match status" value="1"/>
</dbReference>
<keyword evidence="3 11" id="KW-0547">Nucleotide-binding</keyword>
<dbReference type="PRINTS" id="PR00401">
    <property type="entry name" value="SH2DOMAIN"/>
</dbReference>
<dbReference type="GO" id="GO:0050793">
    <property type="term" value="P:regulation of developmental process"/>
    <property type="evidence" value="ECO:0007669"/>
    <property type="project" value="UniProtKB-ARBA"/>
</dbReference>
<comment type="catalytic activity">
    <reaction evidence="9 11">
        <text>L-tyrosyl-[protein] + ATP = O-phospho-L-tyrosyl-[protein] + ADP + H(+)</text>
        <dbReference type="Rhea" id="RHEA:10596"/>
        <dbReference type="Rhea" id="RHEA-COMP:10136"/>
        <dbReference type="Rhea" id="RHEA-COMP:20101"/>
        <dbReference type="ChEBI" id="CHEBI:15378"/>
        <dbReference type="ChEBI" id="CHEBI:30616"/>
        <dbReference type="ChEBI" id="CHEBI:46858"/>
        <dbReference type="ChEBI" id="CHEBI:61978"/>
        <dbReference type="ChEBI" id="CHEBI:456216"/>
        <dbReference type="EC" id="2.7.10.2"/>
    </reaction>
</comment>
<dbReference type="Pfam" id="PF00017">
    <property type="entry name" value="SH2"/>
    <property type="match status" value="1"/>
</dbReference>
<evidence type="ECO:0000256" key="10">
    <source>
        <dbReference type="PROSITE-ProRule" id="PRU00191"/>
    </source>
</evidence>
<evidence type="ECO:0000256" key="9">
    <source>
        <dbReference type="ARBA" id="ARBA00051245"/>
    </source>
</evidence>
<keyword evidence="7 11" id="KW-0829">Tyrosine-protein kinase</keyword>
<dbReference type="AlphaFoldDB" id="A0A6A0GS69"/>
<dbReference type="GO" id="GO:0051130">
    <property type="term" value="P:positive regulation of cellular component organization"/>
    <property type="evidence" value="ECO:0007669"/>
    <property type="project" value="UniProtKB-ARBA"/>
</dbReference>
<evidence type="ECO:0000256" key="7">
    <source>
        <dbReference type="ARBA" id="ARBA00023137"/>
    </source>
</evidence>
<dbReference type="FunFam" id="1.10.510.10:FF:001512">
    <property type="entry name" value="Receptor tyrosine-protein kinase erbB-2"/>
    <property type="match status" value="1"/>
</dbReference>
<reference evidence="14" key="2">
    <citation type="journal article" date="2018" name="Environ. Sci. Technol.">
        <title>The Toxicogenome of Hyalella azteca: A Model for Sediment Ecotoxicology and Evolutionary Toxicology.</title>
        <authorList>
            <person name="Poynton H.C."/>
            <person name="Hasenbein S."/>
            <person name="Benoit J.B."/>
            <person name="Sepulveda M.S."/>
            <person name="Poelchau M.F."/>
            <person name="Hughes D.S.T."/>
            <person name="Murali S.C."/>
            <person name="Chen S."/>
            <person name="Glastad K.M."/>
            <person name="Goodisman M.A.D."/>
            <person name="Werren J.H."/>
            <person name="Vineis J.H."/>
            <person name="Bowen J.L."/>
            <person name="Friedrich M."/>
            <person name="Jones J."/>
            <person name="Robertson H.M."/>
            <person name="Feyereisen R."/>
            <person name="Mechler-Hickson A."/>
            <person name="Mathers N."/>
            <person name="Lee C.E."/>
            <person name="Colbourne J.K."/>
            <person name="Biales A."/>
            <person name="Johnston J.S."/>
            <person name="Wellborn G.A."/>
            <person name="Rosendale A.J."/>
            <person name="Cridge A.G."/>
            <person name="Munoz-Torres M.C."/>
            <person name="Bain P.A."/>
            <person name="Manny A.R."/>
            <person name="Major K.M."/>
            <person name="Lambert F.N."/>
            <person name="Vulpe C.D."/>
            <person name="Tuck P."/>
            <person name="Blalock B.J."/>
            <person name="Lin Y.Y."/>
            <person name="Smith M.E."/>
            <person name="Ochoa-Acuna H."/>
            <person name="Chen M.M."/>
            <person name="Childers C.P."/>
            <person name="Qu J."/>
            <person name="Dugan S."/>
            <person name="Lee S.L."/>
            <person name="Chao H."/>
            <person name="Dinh H."/>
            <person name="Han Y."/>
            <person name="Doddapaneni H."/>
            <person name="Worley K.C."/>
            <person name="Muzny D.M."/>
            <person name="Gibbs R.A."/>
            <person name="Richards S."/>
        </authorList>
    </citation>
    <scope>NUCLEOTIDE SEQUENCE</scope>
    <source>
        <strain evidence="14">HAZT.00-mixed</strain>
        <tissue evidence="14">Whole organism</tissue>
    </source>
</reference>
<dbReference type="InterPro" id="IPR000980">
    <property type="entry name" value="SH2"/>
</dbReference>
<dbReference type="CDD" id="cd00173">
    <property type="entry name" value="SH2"/>
    <property type="match status" value="1"/>
</dbReference>
<dbReference type="EC" id="2.7.10.2" evidence="11"/>
<keyword evidence="5 11" id="KW-0067">ATP-binding</keyword>
<comment type="subcellular location">
    <subcellularLocation>
        <location evidence="1">Endomembrane system</location>
    </subcellularLocation>
</comment>
<feature type="domain" description="Protein kinase" evidence="13">
    <location>
        <begin position="64"/>
        <end position="340"/>
    </location>
</feature>
<feature type="non-terminal residue" evidence="14">
    <location>
        <position position="340"/>
    </location>
</feature>
<evidence type="ECO:0000256" key="4">
    <source>
        <dbReference type="ARBA" id="ARBA00022777"/>
    </source>
</evidence>
<evidence type="ECO:0000256" key="1">
    <source>
        <dbReference type="ARBA" id="ARBA00004308"/>
    </source>
</evidence>
<dbReference type="InterPro" id="IPR011009">
    <property type="entry name" value="Kinase-like_dom_sf"/>
</dbReference>
<dbReference type="EMBL" id="JQDR03015593">
    <property type="protein sequence ID" value="KAA0186407.1"/>
    <property type="molecule type" value="Genomic_DNA"/>
</dbReference>
<dbReference type="GO" id="GO:0005524">
    <property type="term" value="F:ATP binding"/>
    <property type="evidence" value="ECO:0007669"/>
    <property type="project" value="UniProtKB-KW"/>
</dbReference>
<dbReference type="InterPro" id="IPR001245">
    <property type="entry name" value="Ser-Thr/Tyr_kinase_cat_dom"/>
</dbReference>
<dbReference type="Gene3D" id="3.30.505.10">
    <property type="entry name" value="SH2 domain"/>
    <property type="match status" value="1"/>
</dbReference>
<comment type="caution">
    <text evidence="14">The sequence shown here is derived from an EMBL/GenBank/DDBJ whole genome shotgun (WGS) entry which is preliminary data.</text>
</comment>
<evidence type="ECO:0000256" key="11">
    <source>
        <dbReference type="RuleBase" id="RU362096"/>
    </source>
</evidence>
<dbReference type="InterPro" id="IPR050122">
    <property type="entry name" value="RTK"/>
</dbReference>
<dbReference type="CDD" id="cd00192">
    <property type="entry name" value="PTKc"/>
    <property type="match status" value="1"/>
</dbReference>
<keyword evidence="10" id="KW-0727">SH2 domain</keyword>
<dbReference type="GO" id="GO:0004714">
    <property type="term" value="F:transmembrane receptor protein tyrosine kinase activity"/>
    <property type="evidence" value="ECO:0007669"/>
    <property type="project" value="UniProtKB-EC"/>
</dbReference>
<dbReference type="PROSITE" id="PS00109">
    <property type="entry name" value="PROTEIN_KINASE_TYR"/>
    <property type="match status" value="1"/>
</dbReference>
<dbReference type="GO" id="GO:0012505">
    <property type="term" value="C:endomembrane system"/>
    <property type="evidence" value="ECO:0007669"/>
    <property type="project" value="UniProtKB-SubCell"/>
</dbReference>
<evidence type="ECO:0000256" key="2">
    <source>
        <dbReference type="ARBA" id="ARBA00022679"/>
    </source>
</evidence>
<evidence type="ECO:0000259" key="13">
    <source>
        <dbReference type="PROSITE" id="PS50011"/>
    </source>
</evidence>
<evidence type="ECO:0000256" key="6">
    <source>
        <dbReference type="ARBA" id="ARBA00023136"/>
    </source>
</evidence>
<dbReference type="PROSITE" id="PS50011">
    <property type="entry name" value="PROTEIN_KINASE_DOM"/>
    <property type="match status" value="1"/>
</dbReference>
<dbReference type="GO" id="GO:0048468">
    <property type="term" value="P:cell development"/>
    <property type="evidence" value="ECO:0007669"/>
    <property type="project" value="UniProtKB-ARBA"/>
</dbReference>
<dbReference type="GO" id="GO:0030182">
    <property type="term" value="P:neuron differentiation"/>
    <property type="evidence" value="ECO:0007669"/>
    <property type="project" value="UniProtKB-ARBA"/>
</dbReference>
<keyword evidence="6" id="KW-0472">Membrane</keyword>
<dbReference type="InterPro" id="IPR036860">
    <property type="entry name" value="SH2_dom_sf"/>
</dbReference>
<dbReference type="GO" id="GO:0043235">
    <property type="term" value="C:receptor complex"/>
    <property type="evidence" value="ECO:0007669"/>
    <property type="project" value="TreeGrafter"/>
</dbReference>
<evidence type="ECO:0000313" key="14">
    <source>
        <dbReference type="EMBL" id="KAA0186407.1"/>
    </source>
</evidence>